<dbReference type="PROSITE" id="PS00893">
    <property type="entry name" value="NUDIX_BOX"/>
    <property type="match status" value="1"/>
</dbReference>
<dbReference type="PRINTS" id="PR00502">
    <property type="entry name" value="NUDIXFAMILY"/>
</dbReference>
<dbReference type="Gene3D" id="3.90.79.10">
    <property type="entry name" value="Nucleoside Triphosphate Pyrophosphohydrolase"/>
    <property type="match status" value="1"/>
</dbReference>
<dbReference type="SUPFAM" id="SSF55811">
    <property type="entry name" value="Nudix"/>
    <property type="match status" value="1"/>
</dbReference>
<dbReference type="CDD" id="cd04685">
    <property type="entry name" value="NUDIX_Hydrolase"/>
    <property type="match status" value="1"/>
</dbReference>
<dbReference type="PROSITE" id="PS51462">
    <property type="entry name" value="NUDIX"/>
    <property type="match status" value="1"/>
</dbReference>
<evidence type="ECO:0000259" key="6">
    <source>
        <dbReference type="PROSITE" id="PS51462"/>
    </source>
</evidence>
<evidence type="ECO:0000313" key="8">
    <source>
        <dbReference type="EMBL" id="SFB37753.1"/>
    </source>
</evidence>
<proteinExistence type="inferred from homology"/>
<accession>A0A1I1AN48</accession>
<keyword evidence="10" id="KW-1185">Reference proteome</keyword>
<reference evidence="8" key="1">
    <citation type="submission" date="2016-10" db="EMBL/GenBank/DDBJ databases">
        <authorList>
            <person name="de Groot N.N."/>
        </authorList>
    </citation>
    <scope>NUCLEOTIDE SEQUENCE [LARGE SCALE GENOMIC DNA]</scope>
    <source>
        <strain evidence="8">CGMCC 1.10697</strain>
    </source>
</reference>
<dbReference type="PANTHER" id="PTHR43046:SF12">
    <property type="entry name" value="GDP-MANNOSE MANNOSYL HYDROLASE"/>
    <property type="match status" value="1"/>
</dbReference>
<dbReference type="Proteomes" id="UP000233565">
    <property type="component" value="Unassembled WGS sequence"/>
</dbReference>
<dbReference type="OrthoDB" id="9804442at2"/>
<dbReference type="EMBL" id="PJBV01000016">
    <property type="protein sequence ID" value="PKH40986.1"/>
    <property type="molecule type" value="Genomic_DNA"/>
</dbReference>
<dbReference type="PANTHER" id="PTHR43046">
    <property type="entry name" value="GDP-MANNOSE MANNOSYL HYDROLASE"/>
    <property type="match status" value="1"/>
</dbReference>
<evidence type="ECO:0000313" key="10">
    <source>
        <dbReference type="Proteomes" id="UP000233565"/>
    </source>
</evidence>
<feature type="domain" description="Nudix hydrolase" evidence="6">
    <location>
        <begin position="9"/>
        <end position="158"/>
    </location>
</feature>
<evidence type="ECO:0000256" key="5">
    <source>
        <dbReference type="RuleBase" id="RU003476"/>
    </source>
</evidence>
<keyword evidence="4" id="KW-0460">Magnesium</keyword>
<dbReference type="EMBL" id="FOKC01000009">
    <property type="protein sequence ID" value="SFB37753.1"/>
    <property type="molecule type" value="Genomic_DNA"/>
</dbReference>
<evidence type="ECO:0000313" key="9">
    <source>
        <dbReference type="Proteomes" id="UP000199113"/>
    </source>
</evidence>
<dbReference type="AlphaFoldDB" id="A0A1I1AN48"/>
<evidence type="ECO:0000256" key="2">
    <source>
        <dbReference type="ARBA" id="ARBA00005582"/>
    </source>
</evidence>
<keyword evidence="3 5" id="KW-0378">Hydrolase</keyword>
<protein>
    <submittedName>
        <fullName evidence="8">8-oxo-dGTP pyrophosphatase MutT, NUDIX family</fullName>
    </submittedName>
    <submittedName>
        <fullName evidence="7">NUDIX domain-containing protein</fullName>
    </submittedName>
</protein>
<comment type="similarity">
    <text evidence="2 5">Belongs to the Nudix hydrolase family.</text>
</comment>
<dbReference type="Pfam" id="PF00293">
    <property type="entry name" value="NUDIX"/>
    <property type="match status" value="1"/>
</dbReference>
<evidence type="ECO:0000313" key="7">
    <source>
        <dbReference type="EMBL" id="PKH40986.1"/>
    </source>
</evidence>
<evidence type="ECO:0000256" key="1">
    <source>
        <dbReference type="ARBA" id="ARBA00001946"/>
    </source>
</evidence>
<dbReference type="STRING" id="748909.SAMN05192575_10974"/>
<dbReference type="RefSeq" id="WP_091200311.1">
    <property type="nucleotide sequence ID" value="NZ_FOKC01000009.1"/>
</dbReference>
<dbReference type="InterPro" id="IPR000086">
    <property type="entry name" value="NUDIX_hydrolase_dom"/>
</dbReference>
<gene>
    <name evidence="7" type="ORF">CXG46_11060</name>
    <name evidence="8" type="ORF">SAMN05192575_10974</name>
</gene>
<evidence type="ECO:0000256" key="4">
    <source>
        <dbReference type="ARBA" id="ARBA00022842"/>
    </source>
</evidence>
<evidence type="ECO:0000256" key="3">
    <source>
        <dbReference type="ARBA" id="ARBA00022801"/>
    </source>
</evidence>
<organism evidence="8 9">
    <name type="scientific">Nocardioides alpinus</name>
    <dbReference type="NCBI Taxonomy" id="748909"/>
    <lineage>
        <taxon>Bacteria</taxon>
        <taxon>Bacillati</taxon>
        <taxon>Actinomycetota</taxon>
        <taxon>Actinomycetes</taxon>
        <taxon>Propionibacteriales</taxon>
        <taxon>Nocardioidaceae</taxon>
        <taxon>Nocardioides</taxon>
    </lineage>
</organism>
<sequence>MPADRAGARIRHSVRAIILAEDHEVLLCRFSLPHPAVPADSTVVWAAPGGGVEPGEMLLQALRRELHEETGLVVDADPPHVWHQEVVSPGLAEGYDGIVNDYFLVHTARFDPRGALSDDDLAAELISGWRWWRLADIAAHDGPDLFSPRDLAGPLAALIAGDVPCTPVALGL</sequence>
<dbReference type="InterPro" id="IPR020084">
    <property type="entry name" value="NUDIX_hydrolase_CS"/>
</dbReference>
<dbReference type="InterPro" id="IPR020476">
    <property type="entry name" value="Nudix_hydrolase"/>
</dbReference>
<dbReference type="GO" id="GO:0016787">
    <property type="term" value="F:hydrolase activity"/>
    <property type="evidence" value="ECO:0007669"/>
    <property type="project" value="UniProtKB-KW"/>
</dbReference>
<dbReference type="InterPro" id="IPR015797">
    <property type="entry name" value="NUDIX_hydrolase-like_dom_sf"/>
</dbReference>
<comment type="cofactor">
    <cofactor evidence="1">
        <name>Mg(2+)</name>
        <dbReference type="ChEBI" id="CHEBI:18420"/>
    </cofactor>
</comment>
<dbReference type="Proteomes" id="UP000199113">
    <property type="component" value="Unassembled WGS sequence"/>
</dbReference>
<reference evidence="7 10" key="2">
    <citation type="submission" date="2017-12" db="EMBL/GenBank/DDBJ databases">
        <title>Pharmacopeia of the Arctic Ocean.</title>
        <authorList>
            <person name="Collins E."/>
            <person name="Ducluzeau A.-L."/>
        </authorList>
    </citation>
    <scope>NUCLEOTIDE SEQUENCE [LARGE SCALE GENOMIC DNA]</scope>
    <source>
        <strain evidence="7 10">DSM 23325</strain>
    </source>
</reference>
<name>A0A1I1AN48_9ACTN</name>